<keyword evidence="1" id="KW-0472">Membrane</keyword>
<accession>G8LUW6</accession>
<keyword evidence="1" id="KW-1133">Transmembrane helix</keyword>
<gene>
    <name evidence="2" type="ordered locus">Clocl_1891</name>
</gene>
<feature type="transmembrane region" description="Helical" evidence="1">
    <location>
        <begin position="68"/>
        <end position="88"/>
    </location>
</feature>
<dbReference type="Proteomes" id="UP000005435">
    <property type="component" value="Chromosome"/>
</dbReference>
<name>G8LUW6_ACECE</name>
<dbReference type="HOGENOM" id="CLU_091659_0_0_9"/>
<reference evidence="2 3" key="2">
    <citation type="journal article" date="2012" name="Stand. Genomic Sci.">
        <title>Complete Genome Sequence of Clostridium clariflavum DSM 19732.</title>
        <authorList>
            <person name="Izquierdo J.A."/>
            <person name="Goodwin L."/>
            <person name="Davenport K.W."/>
            <person name="Teshima H."/>
            <person name="Bruce D."/>
            <person name="Detter C."/>
            <person name="Tapia R."/>
            <person name="Han S."/>
            <person name="Land M."/>
            <person name="Hauser L."/>
            <person name="Jeffries C.D."/>
            <person name="Han J."/>
            <person name="Pitluck S."/>
            <person name="Nolan M."/>
            <person name="Chen A."/>
            <person name="Huntemann M."/>
            <person name="Mavromatis K."/>
            <person name="Mikhailova N."/>
            <person name="Liolios K."/>
            <person name="Woyke T."/>
            <person name="Lynd L.R."/>
        </authorList>
    </citation>
    <scope>NUCLEOTIDE SEQUENCE [LARGE SCALE GENOMIC DNA]</scope>
    <source>
        <strain evidence="3">DSM 19732 / NBRC 101661 / EBR45</strain>
    </source>
</reference>
<proteinExistence type="predicted"/>
<dbReference type="KEGG" id="ccl:Clocl_1891"/>
<dbReference type="OrthoDB" id="9797976at2"/>
<feature type="transmembrane region" description="Helical" evidence="1">
    <location>
        <begin position="109"/>
        <end position="132"/>
    </location>
</feature>
<dbReference type="PANTHER" id="PTHR36111:SF2">
    <property type="entry name" value="INNER MEMBRANE PROTEIN"/>
    <property type="match status" value="1"/>
</dbReference>
<dbReference type="GO" id="GO:0034220">
    <property type="term" value="P:monoatomic ion transmembrane transport"/>
    <property type="evidence" value="ECO:0007669"/>
    <property type="project" value="UniProtKB-KW"/>
</dbReference>
<dbReference type="Pfam" id="PF04474">
    <property type="entry name" value="DUF554"/>
    <property type="match status" value="1"/>
</dbReference>
<reference evidence="3" key="1">
    <citation type="submission" date="2011-12" db="EMBL/GenBank/DDBJ databases">
        <title>Complete sequence of Clostridium clariflavum DSM 19732.</title>
        <authorList>
            <consortium name="US DOE Joint Genome Institute"/>
            <person name="Lucas S."/>
            <person name="Han J."/>
            <person name="Lapidus A."/>
            <person name="Cheng J.-F."/>
            <person name="Goodwin L."/>
            <person name="Pitluck S."/>
            <person name="Peters L."/>
            <person name="Teshima H."/>
            <person name="Detter J.C."/>
            <person name="Han C."/>
            <person name="Tapia R."/>
            <person name="Land M."/>
            <person name="Hauser L."/>
            <person name="Kyrpides N."/>
            <person name="Ivanova N."/>
            <person name="Pagani I."/>
            <person name="Kitzmiller T."/>
            <person name="Lynd L."/>
            <person name="Izquierdo J."/>
            <person name="Woyke T."/>
        </authorList>
    </citation>
    <scope>NUCLEOTIDE SEQUENCE [LARGE SCALE GENOMIC DNA]</scope>
    <source>
        <strain evidence="3">DSM 19732 / NBRC 101661 / EBR45</strain>
    </source>
</reference>
<feature type="transmembrane region" description="Helical" evidence="1">
    <location>
        <begin position="35"/>
        <end position="56"/>
    </location>
</feature>
<evidence type="ECO:0000256" key="1">
    <source>
        <dbReference type="SAM" id="Phobius"/>
    </source>
</evidence>
<dbReference type="RefSeq" id="WP_014255081.1">
    <property type="nucleotide sequence ID" value="NC_016627.1"/>
</dbReference>
<keyword evidence="3" id="KW-1185">Reference proteome</keyword>
<dbReference type="EMBL" id="CP003065">
    <property type="protein sequence ID" value="AEV68496.1"/>
    <property type="molecule type" value="Genomic_DNA"/>
</dbReference>
<dbReference type="eggNOG" id="COG1811">
    <property type="taxonomic scope" value="Bacteria"/>
</dbReference>
<evidence type="ECO:0000313" key="3">
    <source>
        <dbReference type="Proteomes" id="UP000005435"/>
    </source>
</evidence>
<keyword evidence="2" id="KW-0407">Ion channel</keyword>
<feature type="transmembrane region" description="Helical" evidence="1">
    <location>
        <begin position="219"/>
        <end position="237"/>
    </location>
</feature>
<evidence type="ECO:0000313" key="2">
    <source>
        <dbReference type="EMBL" id="AEV68496.1"/>
    </source>
</evidence>
<keyword evidence="1" id="KW-0812">Transmembrane</keyword>
<dbReference type="STRING" id="720554.Clocl_1891"/>
<sequence length="242" mass="25644">MLAQGSIVNACAIIGGALLGMIIKGRLSERFGVIIKQALGLSTVIIGLSGTLSSIFKVSYDGKLESNYIMTMIIFLVIGSVIGEAINIEEKLNRLAEFIQKKIPGSGSNFSAGFVSATLLFCVGAMAIVGSLEEGLTGNANTLYAKSILDCISSIIFSATMGIGVLFSSVAVFLYQGSITLLAEFIEPMLTAEVINQMSLVGNVLILGIGINLLEIRSIKVANMLPAIIIPIVYYLIRIWIG</sequence>
<feature type="transmembrane region" description="Helical" evidence="1">
    <location>
        <begin position="152"/>
        <end position="174"/>
    </location>
</feature>
<organism evidence="2 3">
    <name type="scientific">Acetivibrio clariflavus (strain DSM 19732 / NBRC 101661 / EBR45)</name>
    <name type="common">Clostridium clariflavum</name>
    <dbReference type="NCBI Taxonomy" id="720554"/>
    <lineage>
        <taxon>Bacteria</taxon>
        <taxon>Bacillati</taxon>
        <taxon>Bacillota</taxon>
        <taxon>Clostridia</taxon>
        <taxon>Eubacteriales</taxon>
        <taxon>Oscillospiraceae</taxon>
        <taxon>Acetivibrio</taxon>
    </lineage>
</organism>
<dbReference type="AlphaFoldDB" id="G8LUW6"/>
<dbReference type="InterPro" id="IPR007563">
    <property type="entry name" value="DUF554"/>
</dbReference>
<keyword evidence="2" id="KW-0406">Ion transport</keyword>
<protein>
    <submittedName>
        <fullName evidence="2">Uncharacterized membrane protein, possible Na+ channel or pump</fullName>
    </submittedName>
</protein>
<feature type="transmembrane region" description="Helical" evidence="1">
    <location>
        <begin position="6"/>
        <end position="23"/>
    </location>
</feature>
<keyword evidence="2" id="KW-0813">Transport</keyword>
<dbReference type="PANTHER" id="PTHR36111">
    <property type="entry name" value="INNER MEMBRANE PROTEIN-RELATED"/>
    <property type="match status" value="1"/>
</dbReference>
<feature type="transmembrane region" description="Helical" evidence="1">
    <location>
        <begin position="194"/>
        <end position="213"/>
    </location>
</feature>